<organism evidence="2 3">
    <name type="scientific">Pelobates cultripes</name>
    <name type="common">Western spadefoot toad</name>
    <dbReference type="NCBI Taxonomy" id="61616"/>
    <lineage>
        <taxon>Eukaryota</taxon>
        <taxon>Metazoa</taxon>
        <taxon>Chordata</taxon>
        <taxon>Craniata</taxon>
        <taxon>Vertebrata</taxon>
        <taxon>Euteleostomi</taxon>
        <taxon>Amphibia</taxon>
        <taxon>Batrachia</taxon>
        <taxon>Anura</taxon>
        <taxon>Pelobatoidea</taxon>
        <taxon>Pelobatidae</taxon>
        <taxon>Pelobates</taxon>
    </lineage>
</organism>
<proteinExistence type="predicted"/>
<feature type="compositionally biased region" description="Basic and acidic residues" evidence="1">
    <location>
        <begin position="1"/>
        <end position="32"/>
    </location>
</feature>
<feature type="non-terminal residue" evidence="2">
    <location>
        <position position="1"/>
    </location>
</feature>
<accession>A0AAD1T1T8</accession>
<feature type="region of interest" description="Disordered" evidence="1">
    <location>
        <begin position="1"/>
        <end position="63"/>
    </location>
</feature>
<feature type="non-terminal residue" evidence="2">
    <location>
        <position position="63"/>
    </location>
</feature>
<sequence length="63" mass="7174">RSKDQDGDPRQRDREQDKRAPANEKETDREAVPDASHGSYYVPKLDYVGTKDPNSARSMHSLT</sequence>
<gene>
    <name evidence="2" type="ORF">PECUL_23A051206</name>
</gene>
<evidence type="ECO:0000256" key="1">
    <source>
        <dbReference type="SAM" id="MobiDB-lite"/>
    </source>
</evidence>
<keyword evidence="3" id="KW-1185">Reference proteome</keyword>
<protein>
    <submittedName>
        <fullName evidence="2">Uncharacterized protein</fullName>
    </submittedName>
</protein>
<feature type="compositionally biased region" description="Polar residues" evidence="1">
    <location>
        <begin position="52"/>
        <end position="63"/>
    </location>
</feature>
<evidence type="ECO:0000313" key="3">
    <source>
        <dbReference type="Proteomes" id="UP001295444"/>
    </source>
</evidence>
<evidence type="ECO:0000313" key="2">
    <source>
        <dbReference type="EMBL" id="CAH2313025.1"/>
    </source>
</evidence>
<reference evidence="2" key="1">
    <citation type="submission" date="2022-03" db="EMBL/GenBank/DDBJ databases">
        <authorList>
            <person name="Alioto T."/>
            <person name="Alioto T."/>
            <person name="Gomez Garrido J."/>
        </authorList>
    </citation>
    <scope>NUCLEOTIDE SEQUENCE</scope>
</reference>
<name>A0AAD1T1T8_PELCU</name>
<dbReference type="Proteomes" id="UP001295444">
    <property type="component" value="Chromosome 08"/>
</dbReference>
<dbReference type="AlphaFoldDB" id="A0AAD1T1T8"/>
<dbReference type="EMBL" id="OW240919">
    <property type="protein sequence ID" value="CAH2313025.1"/>
    <property type="molecule type" value="Genomic_DNA"/>
</dbReference>